<name>A0AAY5EDL3_ELEEL</name>
<sequence>EFLIISPCTNSVQRNCIGQNFAMNEMKVVVAMIIKKYVLIKDPEHTPKIITQWNIHQDQICEQ</sequence>
<evidence type="ECO:0000313" key="3">
    <source>
        <dbReference type="Proteomes" id="UP000314983"/>
    </source>
</evidence>
<dbReference type="Pfam" id="PF00067">
    <property type="entry name" value="p450"/>
    <property type="match status" value="1"/>
</dbReference>
<dbReference type="GO" id="GO:0020037">
    <property type="term" value="F:heme binding"/>
    <property type="evidence" value="ECO:0007669"/>
    <property type="project" value="InterPro"/>
</dbReference>
<evidence type="ECO:0000313" key="2">
    <source>
        <dbReference type="Ensembl" id="ENSEEEP00000055030.1"/>
    </source>
</evidence>
<dbReference type="GO" id="GO:0016705">
    <property type="term" value="F:oxidoreductase activity, acting on paired donors, with incorporation or reduction of molecular oxygen"/>
    <property type="evidence" value="ECO:0007669"/>
    <property type="project" value="InterPro"/>
</dbReference>
<evidence type="ECO:0000256" key="1">
    <source>
        <dbReference type="ARBA" id="ARBA00010617"/>
    </source>
</evidence>
<dbReference type="InterPro" id="IPR001128">
    <property type="entry name" value="Cyt_P450"/>
</dbReference>
<dbReference type="Gene3D" id="1.10.630.10">
    <property type="entry name" value="Cytochrome P450"/>
    <property type="match status" value="1"/>
</dbReference>
<reference evidence="2" key="3">
    <citation type="submission" date="2025-09" db="UniProtKB">
        <authorList>
            <consortium name="Ensembl"/>
        </authorList>
    </citation>
    <scope>IDENTIFICATION</scope>
</reference>
<dbReference type="InterPro" id="IPR036396">
    <property type="entry name" value="Cyt_P450_sf"/>
</dbReference>
<organism evidence="2 3">
    <name type="scientific">Electrophorus electricus</name>
    <name type="common">Electric eel</name>
    <name type="synonym">Gymnotus electricus</name>
    <dbReference type="NCBI Taxonomy" id="8005"/>
    <lineage>
        <taxon>Eukaryota</taxon>
        <taxon>Metazoa</taxon>
        <taxon>Chordata</taxon>
        <taxon>Craniata</taxon>
        <taxon>Vertebrata</taxon>
        <taxon>Euteleostomi</taxon>
        <taxon>Actinopterygii</taxon>
        <taxon>Neopterygii</taxon>
        <taxon>Teleostei</taxon>
        <taxon>Ostariophysi</taxon>
        <taxon>Gymnotiformes</taxon>
        <taxon>Gymnotoidei</taxon>
        <taxon>Gymnotidae</taxon>
        <taxon>Electrophorus</taxon>
    </lineage>
</organism>
<accession>A0AAY5EDL3</accession>
<dbReference type="GO" id="GO:0005506">
    <property type="term" value="F:iron ion binding"/>
    <property type="evidence" value="ECO:0007669"/>
    <property type="project" value="InterPro"/>
</dbReference>
<dbReference type="Ensembl" id="ENSEEET00000061204.1">
    <property type="protein sequence ID" value="ENSEEEP00000055030.1"/>
    <property type="gene ID" value="ENSEEEG00000026289.1"/>
</dbReference>
<protein>
    <submittedName>
        <fullName evidence="2">Uncharacterized protein</fullName>
    </submittedName>
</protein>
<reference evidence="2 3" key="1">
    <citation type="submission" date="2020-05" db="EMBL/GenBank/DDBJ databases">
        <title>Electrophorus electricus (electric eel) genome, fEleEle1, primary haplotype.</title>
        <authorList>
            <person name="Myers G."/>
            <person name="Meyer A."/>
            <person name="Fedrigo O."/>
            <person name="Formenti G."/>
            <person name="Rhie A."/>
            <person name="Tracey A."/>
            <person name="Sims Y."/>
            <person name="Jarvis E.D."/>
        </authorList>
    </citation>
    <scope>NUCLEOTIDE SEQUENCE [LARGE SCALE GENOMIC DNA]</scope>
</reference>
<comment type="similarity">
    <text evidence="1">Belongs to the cytochrome P450 family.</text>
</comment>
<dbReference type="AlphaFoldDB" id="A0AAY5EDL3"/>
<dbReference type="SUPFAM" id="SSF48264">
    <property type="entry name" value="Cytochrome P450"/>
    <property type="match status" value="1"/>
</dbReference>
<dbReference type="GO" id="GO:0004497">
    <property type="term" value="F:monooxygenase activity"/>
    <property type="evidence" value="ECO:0007669"/>
    <property type="project" value="InterPro"/>
</dbReference>
<dbReference type="Proteomes" id="UP000314983">
    <property type="component" value="Chromosome 10"/>
</dbReference>
<proteinExistence type="inferred from homology"/>
<keyword evidence="3" id="KW-1185">Reference proteome</keyword>
<reference evidence="2" key="2">
    <citation type="submission" date="2025-08" db="UniProtKB">
        <authorList>
            <consortium name="Ensembl"/>
        </authorList>
    </citation>
    <scope>IDENTIFICATION</scope>
</reference>